<dbReference type="Pfam" id="PF08241">
    <property type="entry name" value="Methyltransf_11"/>
    <property type="match status" value="1"/>
</dbReference>
<dbReference type="CDD" id="cd02440">
    <property type="entry name" value="AdoMet_MTases"/>
    <property type="match status" value="1"/>
</dbReference>
<sequence length="233" mass="24938">MATVTTTNNNPVTTNMDKKPVTTNIEWLNRAYSAKGLTDLRSLYDEWATSYDTDLVQPNQDYVAPTLAAATLAKHLGPEQPLDKMQILDAGCGTGLVGAALAKLGAKHISGIDLSPGMLKVAGNLHVYTNLDTTDLSKPLEEGTDTFDAVTCVGTLTHAHVGPEVLSEFVRIVKKGGWIVATILDDIWEEVGYRAEIDKLLANGKVKLVSADSGDYRRGAGVSARMVVLEVIG</sequence>
<dbReference type="PANTHER" id="PTHR43464:SF23">
    <property type="entry name" value="JUVENILE HORMONE ACID O-METHYLTRANSFERASE"/>
    <property type="match status" value="1"/>
</dbReference>
<dbReference type="RefSeq" id="XP_056072008.1">
    <property type="nucleotide sequence ID" value="XM_056214741.1"/>
</dbReference>
<evidence type="ECO:0000313" key="3">
    <source>
        <dbReference type="Proteomes" id="UP001140513"/>
    </source>
</evidence>
<dbReference type="EMBL" id="JAPEUX010000004">
    <property type="protein sequence ID" value="KAJ4354234.1"/>
    <property type="molecule type" value="Genomic_DNA"/>
</dbReference>
<organism evidence="2 3">
    <name type="scientific">Didymosphaeria variabile</name>
    <dbReference type="NCBI Taxonomy" id="1932322"/>
    <lineage>
        <taxon>Eukaryota</taxon>
        <taxon>Fungi</taxon>
        <taxon>Dikarya</taxon>
        <taxon>Ascomycota</taxon>
        <taxon>Pezizomycotina</taxon>
        <taxon>Dothideomycetes</taxon>
        <taxon>Pleosporomycetidae</taxon>
        <taxon>Pleosporales</taxon>
        <taxon>Massarineae</taxon>
        <taxon>Didymosphaeriaceae</taxon>
        <taxon>Didymosphaeria</taxon>
    </lineage>
</organism>
<feature type="domain" description="Methyltransferase type 11" evidence="1">
    <location>
        <begin position="88"/>
        <end position="180"/>
    </location>
</feature>
<dbReference type="GeneID" id="80909498"/>
<dbReference type="InterPro" id="IPR013216">
    <property type="entry name" value="Methyltransf_11"/>
</dbReference>
<protein>
    <recommendedName>
        <fullName evidence="1">Methyltransferase type 11 domain-containing protein</fullName>
    </recommendedName>
</protein>
<keyword evidence="3" id="KW-1185">Reference proteome</keyword>
<gene>
    <name evidence="2" type="ORF">N0V89_005968</name>
</gene>
<dbReference type="SUPFAM" id="SSF53335">
    <property type="entry name" value="S-adenosyl-L-methionine-dependent methyltransferases"/>
    <property type="match status" value="1"/>
</dbReference>
<dbReference type="GO" id="GO:0010420">
    <property type="term" value="F:polyprenyldihydroxybenzoate methyltransferase activity"/>
    <property type="evidence" value="ECO:0007669"/>
    <property type="project" value="TreeGrafter"/>
</dbReference>
<dbReference type="Proteomes" id="UP001140513">
    <property type="component" value="Unassembled WGS sequence"/>
</dbReference>
<evidence type="ECO:0000313" key="2">
    <source>
        <dbReference type="EMBL" id="KAJ4354234.1"/>
    </source>
</evidence>
<name>A0A9W9CBZ7_9PLEO</name>
<dbReference type="Gene3D" id="3.40.50.150">
    <property type="entry name" value="Vaccinia Virus protein VP39"/>
    <property type="match status" value="1"/>
</dbReference>
<reference evidence="2" key="1">
    <citation type="submission" date="2022-10" db="EMBL/GenBank/DDBJ databases">
        <title>Tapping the CABI collections for fungal endophytes: first genome assemblies for Collariella, Neodidymelliopsis, Ascochyta clinopodiicola, Didymella pomorum, Didymosphaeria variabile, Neocosmospora piperis and Neocucurbitaria cava.</title>
        <authorList>
            <person name="Hill R."/>
        </authorList>
    </citation>
    <scope>NUCLEOTIDE SEQUENCE</scope>
    <source>
        <strain evidence="2">IMI 356815</strain>
    </source>
</reference>
<comment type="caution">
    <text evidence="2">The sequence shown here is derived from an EMBL/GenBank/DDBJ whole genome shotgun (WGS) entry which is preliminary data.</text>
</comment>
<accession>A0A9W9CBZ7</accession>
<evidence type="ECO:0000259" key="1">
    <source>
        <dbReference type="Pfam" id="PF08241"/>
    </source>
</evidence>
<dbReference type="OrthoDB" id="66144at2759"/>
<proteinExistence type="predicted"/>
<dbReference type="AlphaFoldDB" id="A0A9W9CBZ7"/>
<dbReference type="PANTHER" id="PTHR43464">
    <property type="entry name" value="METHYLTRANSFERASE"/>
    <property type="match status" value="1"/>
</dbReference>
<dbReference type="InterPro" id="IPR029063">
    <property type="entry name" value="SAM-dependent_MTases_sf"/>
</dbReference>